<evidence type="ECO:0000313" key="6">
    <source>
        <dbReference type="Proteomes" id="UP000515512"/>
    </source>
</evidence>
<comment type="similarity">
    <text evidence="2">Belongs to the amidase family.</text>
</comment>
<dbReference type="RefSeq" id="WP_181581707.1">
    <property type="nucleotide sequence ID" value="NZ_CP059399.1"/>
</dbReference>
<dbReference type="KEGG" id="nhu:H0264_36250"/>
<evidence type="ECO:0000256" key="3">
    <source>
        <dbReference type="ARBA" id="ARBA00012922"/>
    </source>
</evidence>
<dbReference type="Gene3D" id="3.90.1300.10">
    <property type="entry name" value="Amidase signature (AS) domain"/>
    <property type="match status" value="1"/>
</dbReference>
<dbReference type="InterPro" id="IPR000120">
    <property type="entry name" value="Amidase"/>
</dbReference>
<dbReference type="PANTHER" id="PTHR11895:SF7">
    <property type="entry name" value="GLUTAMYL-TRNA(GLN) AMIDOTRANSFERASE SUBUNIT A, MITOCHONDRIAL"/>
    <property type="match status" value="1"/>
</dbReference>
<evidence type="ECO:0000256" key="1">
    <source>
        <dbReference type="ARBA" id="ARBA00001311"/>
    </source>
</evidence>
<accession>A0A7D6ZWT8</accession>
<dbReference type="GO" id="GO:0004040">
    <property type="term" value="F:amidase activity"/>
    <property type="evidence" value="ECO:0007669"/>
    <property type="project" value="UniProtKB-EC"/>
</dbReference>
<name>A0A7D6ZWT8_9NOCA</name>
<dbReference type="Pfam" id="PF01425">
    <property type="entry name" value="Amidase"/>
    <property type="match status" value="1"/>
</dbReference>
<comment type="catalytic activity">
    <reaction evidence="1">
        <text>a monocarboxylic acid amide + H2O = a monocarboxylate + NH4(+)</text>
        <dbReference type="Rhea" id="RHEA:12020"/>
        <dbReference type="ChEBI" id="CHEBI:15377"/>
        <dbReference type="ChEBI" id="CHEBI:28938"/>
        <dbReference type="ChEBI" id="CHEBI:35757"/>
        <dbReference type="ChEBI" id="CHEBI:83628"/>
        <dbReference type="EC" id="3.5.1.4"/>
    </reaction>
</comment>
<evidence type="ECO:0000259" key="4">
    <source>
        <dbReference type="Pfam" id="PF01425"/>
    </source>
</evidence>
<proteinExistence type="inferred from homology"/>
<gene>
    <name evidence="5" type="ORF">H0264_36250</name>
</gene>
<dbReference type="InterPro" id="IPR036928">
    <property type="entry name" value="AS_sf"/>
</dbReference>
<evidence type="ECO:0000313" key="5">
    <source>
        <dbReference type="EMBL" id="QLY30509.1"/>
    </source>
</evidence>
<evidence type="ECO:0000256" key="2">
    <source>
        <dbReference type="ARBA" id="ARBA00009199"/>
    </source>
</evidence>
<reference evidence="5 6" key="1">
    <citation type="submission" date="2020-07" db="EMBL/GenBank/DDBJ databases">
        <authorList>
            <person name="Zhuang K."/>
            <person name="Ran Y."/>
        </authorList>
    </citation>
    <scope>NUCLEOTIDE SEQUENCE [LARGE SCALE GENOMIC DNA]</scope>
    <source>
        <strain evidence="5 6">WCH-YHL-001</strain>
    </source>
</reference>
<dbReference type="EC" id="3.5.1.4" evidence="3"/>
<feature type="domain" description="Amidase" evidence="4">
    <location>
        <begin position="30"/>
        <end position="439"/>
    </location>
</feature>
<protein>
    <recommendedName>
        <fullName evidence="3">amidase</fullName>
        <ecNumber evidence="3">3.5.1.4</ecNumber>
    </recommendedName>
</protein>
<dbReference type="PANTHER" id="PTHR11895">
    <property type="entry name" value="TRANSAMIDASE"/>
    <property type="match status" value="1"/>
</dbReference>
<keyword evidence="5" id="KW-0378">Hydrolase</keyword>
<organism evidence="5 6">
    <name type="scientific">Nocardia huaxiensis</name>
    <dbReference type="NCBI Taxonomy" id="2755382"/>
    <lineage>
        <taxon>Bacteria</taxon>
        <taxon>Bacillati</taxon>
        <taxon>Actinomycetota</taxon>
        <taxon>Actinomycetes</taxon>
        <taxon>Mycobacteriales</taxon>
        <taxon>Nocardiaceae</taxon>
        <taxon>Nocardia</taxon>
    </lineage>
</organism>
<dbReference type="AlphaFoldDB" id="A0A7D6ZWT8"/>
<dbReference type="Proteomes" id="UP000515512">
    <property type="component" value="Chromosome"/>
</dbReference>
<sequence length="458" mass="48047">MTVEQPKIAHLGLGEIRRALIGRRITATQLVAETLERIEAAQATLNAFRRIRRDAALIEARESDRRIAAGATAPLLGVPIAIKDDVDIAGEPTAFGCGGELPAKSEDSEVVRRLRGAGAIVVGKTNTPELGEWPFTHGDAFGHTRNPWQLEHTPGGSSGGSAAAVAAGLVPAALGSDTGGSIRIPAAWTNLVGIKPSRGRVPAPPVDAYGLTVIGPLARTVSDAALVLDVLADSGETFSAAATHDPGSRRIALSLAIPYTPFPATLSPPVRTAVQAVAEALRDLGHRVTAADPAYDPRLILCWGTRSGRGIAEAFDSLGPGARIDAHTRWNVRMGRPGALAARVAQQRVEPILARRIGRIFDEVDLILAPTTATPPPAIDVIDSASTFTAYRAAIATSPYNFPWNTLGWPSIAVPAGFTADGLPLGAQLMGGPDSEALLISVAAQLESRLQWHRRRPG</sequence>
<keyword evidence="6" id="KW-1185">Reference proteome</keyword>
<dbReference type="EMBL" id="CP059399">
    <property type="protein sequence ID" value="QLY30509.1"/>
    <property type="molecule type" value="Genomic_DNA"/>
</dbReference>
<dbReference type="InterPro" id="IPR023631">
    <property type="entry name" value="Amidase_dom"/>
</dbReference>
<dbReference type="InterPro" id="IPR020556">
    <property type="entry name" value="Amidase_CS"/>
</dbReference>
<dbReference type="PROSITE" id="PS00571">
    <property type="entry name" value="AMIDASES"/>
    <property type="match status" value="1"/>
</dbReference>
<dbReference type="NCBIfam" id="NF004717">
    <property type="entry name" value="PRK06061.1"/>
    <property type="match status" value="1"/>
</dbReference>
<dbReference type="SUPFAM" id="SSF75304">
    <property type="entry name" value="Amidase signature (AS) enzymes"/>
    <property type="match status" value="1"/>
</dbReference>